<protein>
    <submittedName>
        <fullName evidence="2">CLUMA_CG016923, isoform A</fullName>
    </submittedName>
</protein>
<keyword evidence="1" id="KW-1133">Transmembrane helix</keyword>
<name>A0A1J1IW88_9DIPT</name>
<proteinExistence type="predicted"/>
<keyword evidence="3" id="KW-1185">Reference proteome</keyword>
<evidence type="ECO:0000313" key="2">
    <source>
        <dbReference type="EMBL" id="CRL03406.1"/>
    </source>
</evidence>
<sequence>MNARDLHCNQTSSSTLSLDLSSVFMLVVGWRFITLCFFVPISDIYPEGIKYELMKQKGKGRESC</sequence>
<dbReference type="EMBL" id="CVRI01000059">
    <property type="protein sequence ID" value="CRL03406.1"/>
    <property type="molecule type" value="Genomic_DNA"/>
</dbReference>
<accession>A0A1J1IW88</accession>
<dbReference type="AlphaFoldDB" id="A0A1J1IW88"/>
<keyword evidence="1" id="KW-0812">Transmembrane</keyword>
<organism evidence="2 3">
    <name type="scientific">Clunio marinus</name>
    <dbReference type="NCBI Taxonomy" id="568069"/>
    <lineage>
        <taxon>Eukaryota</taxon>
        <taxon>Metazoa</taxon>
        <taxon>Ecdysozoa</taxon>
        <taxon>Arthropoda</taxon>
        <taxon>Hexapoda</taxon>
        <taxon>Insecta</taxon>
        <taxon>Pterygota</taxon>
        <taxon>Neoptera</taxon>
        <taxon>Endopterygota</taxon>
        <taxon>Diptera</taxon>
        <taxon>Nematocera</taxon>
        <taxon>Chironomoidea</taxon>
        <taxon>Chironomidae</taxon>
        <taxon>Clunio</taxon>
    </lineage>
</organism>
<reference evidence="2 3" key="1">
    <citation type="submission" date="2015-04" db="EMBL/GenBank/DDBJ databases">
        <authorList>
            <person name="Syromyatnikov M.Y."/>
            <person name="Popov V.N."/>
        </authorList>
    </citation>
    <scope>NUCLEOTIDE SEQUENCE [LARGE SCALE GENOMIC DNA]</scope>
</reference>
<evidence type="ECO:0000313" key="3">
    <source>
        <dbReference type="Proteomes" id="UP000183832"/>
    </source>
</evidence>
<evidence type="ECO:0000256" key="1">
    <source>
        <dbReference type="SAM" id="Phobius"/>
    </source>
</evidence>
<keyword evidence="1" id="KW-0472">Membrane</keyword>
<gene>
    <name evidence="2" type="ORF">CLUMA_CG016923</name>
</gene>
<feature type="transmembrane region" description="Helical" evidence="1">
    <location>
        <begin position="20"/>
        <end position="45"/>
    </location>
</feature>
<dbReference type="Proteomes" id="UP000183832">
    <property type="component" value="Unassembled WGS sequence"/>
</dbReference>